<keyword evidence="3" id="KW-1185">Reference proteome</keyword>
<protein>
    <submittedName>
        <fullName evidence="2">DUF4286 domain containing protein</fullName>
    </submittedName>
</protein>
<dbReference type="Pfam" id="PF14065">
    <property type="entry name" value="Pvc16_N"/>
    <property type="match status" value="1"/>
</dbReference>
<name>A0A0A2X2B1_9GAMM</name>
<evidence type="ECO:0000313" key="2">
    <source>
        <dbReference type="EMBL" id="KGQ19384.1"/>
    </source>
</evidence>
<dbReference type="OrthoDB" id="527247at2"/>
<comment type="caution">
    <text evidence="2">The sequence shown here is derived from an EMBL/GenBank/DDBJ whole genome shotgun (WGS) entry which is preliminary data.</text>
</comment>
<dbReference type="RefSeq" id="WP_084073465.1">
    <property type="nucleotide sequence ID" value="NZ_JRKJ01000008.1"/>
</dbReference>
<dbReference type="STRING" id="1300345.LF41_3034"/>
<reference evidence="2 3" key="1">
    <citation type="submission" date="2014-09" db="EMBL/GenBank/DDBJ databases">
        <title>Genome sequences of Lysobacter dokdonensis DS-58.</title>
        <authorList>
            <person name="Kim J.F."/>
            <person name="Kwak M.-J."/>
        </authorList>
    </citation>
    <scope>NUCLEOTIDE SEQUENCE [LARGE SCALE GENOMIC DNA]</scope>
    <source>
        <strain evidence="2 3">DS-58</strain>
    </source>
</reference>
<accession>A0A0A2X2B1</accession>
<evidence type="ECO:0000259" key="1">
    <source>
        <dbReference type="Pfam" id="PF14065"/>
    </source>
</evidence>
<feature type="domain" description="Pvc16 N-terminal" evidence="1">
    <location>
        <begin position="8"/>
        <end position="183"/>
    </location>
</feature>
<dbReference type="Proteomes" id="UP000030518">
    <property type="component" value="Unassembled WGS sequence"/>
</dbReference>
<gene>
    <name evidence="2" type="ORF">LF41_3034</name>
</gene>
<dbReference type="eggNOG" id="ENOG5032CYA">
    <property type="taxonomic scope" value="Bacteria"/>
</dbReference>
<evidence type="ECO:0000313" key="3">
    <source>
        <dbReference type="Proteomes" id="UP000030518"/>
    </source>
</evidence>
<dbReference type="PATRIC" id="fig|1300345.3.peg.1577"/>
<sequence>MSHMIIGEVSEFLRHTLWLGLTQDTTTSQLVTAKDNIVLSNPAQPLGANVVRQMSLWLYQVTANEHLRNAPPVRKREAGDDTAEAYPPLAINLQYLLTPSTGSDVGDQQVLGRALQIFHDQGVLTMPSLHAPQQAEELHVSLASRTIEELAKVWEAMQQPYRLSVCYEVRAARIESQRVQQTGRIGDRESRFGDMAA</sequence>
<dbReference type="EMBL" id="JRKJ01000008">
    <property type="protein sequence ID" value="KGQ19384.1"/>
    <property type="molecule type" value="Genomic_DNA"/>
</dbReference>
<dbReference type="AlphaFoldDB" id="A0A0A2X2B1"/>
<organism evidence="2 3">
    <name type="scientific">Lysobacter dokdonensis DS-58</name>
    <dbReference type="NCBI Taxonomy" id="1300345"/>
    <lineage>
        <taxon>Bacteria</taxon>
        <taxon>Pseudomonadati</taxon>
        <taxon>Pseudomonadota</taxon>
        <taxon>Gammaproteobacteria</taxon>
        <taxon>Lysobacterales</taxon>
        <taxon>Lysobacteraceae</taxon>
        <taxon>Noviluteimonas</taxon>
    </lineage>
</organism>
<dbReference type="InterPro" id="IPR025351">
    <property type="entry name" value="Pvc16_N"/>
</dbReference>
<proteinExistence type="predicted"/>